<dbReference type="SMR" id="Q1K6M7"/>
<dbReference type="VEuPathDB" id="FungiDB:NCU06654"/>
<dbReference type="EC" id="3.2.2.-" evidence="7"/>
<accession>Q1K6M7</accession>
<keyword evidence="5 7" id="KW-0456">Lyase</keyword>
<keyword evidence="7" id="KW-0496">Mitochondrion</keyword>
<evidence type="ECO:0000259" key="9">
    <source>
        <dbReference type="SMART" id="SM00478"/>
    </source>
</evidence>
<dbReference type="Pfam" id="PF00730">
    <property type="entry name" value="HhH-GPD"/>
    <property type="match status" value="1"/>
</dbReference>
<feature type="domain" description="HhH-GPD" evidence="9">
    <location>
        <begin position="251"/>
        <end position="413"/>
    </location>
</feature>
<proteinExistence type="inferred from homology"/>
<keyword evidence="2 7" id="KW-0227">DNA damage</keyword>
<comment type="subcellular location">
    <subcellularLocation>
        <location evidence="7">Nucleus</location>
    </subcellularLocation>
    <subcellularLocation>
        <location evidence="7">Mitochondrion</location>
    </subcellularLocation>
</comment>
<dbReference type="EMBL" id="CM002240">
    <property type="protein sequence ID" value="EAA31463.3"/>
    <property type="molecule type" value="Genomic_DNA"/>
</dbReference>
<sequence length="835" mass="93678">MRASRIAKETSRLFEGTTAAMATPATPRRSTRLSTLARFAYEANNANANASSSSAPVDLRSSPLRATKLEEDHEEDETGVTFGSDIEDAVKSSGLPSPKVKRRNPIGTRKRKRITTTTTTTVLKKEESLPAPTRIKTERRSTRIINQAAEAEVKSDSEIDINDIPVAGTSTTSSRKRTTRKPARKTTDAVTGEVKVEPPSDWEEVYNLVKEMRISGPAANAAVDSMGCERLASNNASARDRRFHTLVALMLSSQTKDTVNAEAMLRLKKELPPHAEGAEPGLNLENMLAVEPAVLNELIGKVGFHNNKTRYLKQAAEILRDRYNSDIPDTIEGLMSLPGVGPKMAHLCMSADNGWNRVEGIGVDVHVHRITNLWGWQNPPTKTPEETRLALQSWLPRDKWKEINWLLVGFGQSVCLPVGRKCGDCELGLRGLCKAAERKKVTEGRKRRAVVKEEKAEVDTEVVRFKREPKEEGDNEEDERDMVVKREKREARIEIKEEEEARVRELVVNEPVPPVIQEAVADEAVKMESIEDVEMEDVDEVQSTIEHSPPIIKQEGMRVKRERLADAEEDSEEADQTSGVKEEVLRVKQEQSVHDMGAGEEEENRLPHIVKRQHVRIKQESNIHGEQVESAHRRRIMKREPGRDLATVKQEPGFDEEKADDLQPQAVKPEHPSVKQESYIPEQTKEENHRSSTVKRESFNGAAIVKPEPNLNNEDAEGHQARARIVKREPLLGRTMVKQEPNLGDPEGREGQNGPTIVKREVGQLKQEAEDEQGEDEEVDEPVVKSETVERQQEPVRVKREAAGEGEEEEDGYVKTEHGGRVKVEDGMARIKLER</sequence>
<dbReference type="GO" id="GO:0000703">
    <property type="term" value="F:oxidized pyrimidine nucleobase lesion DNA N-glycosylase activity"/>
    <property type="evidence" value="ECO:0000318"/>
    <property type="project" value="GO_Central"/>
</dbReference>
<evidence type="ECO:0000256" key="1">
    <source>
        <dbReference type="ARBA" id="ARBA00008343"/>
    </source>
</evidence>
<dbReference type="InParanoid" id="Q1K6M7"/>
<evidence type="ECO:0000256" key="8">
    <source>
        <dbReference type="SAM" id="MobiDB-lite"/>
    </source>
</evidence>
<dbReference type="CDD" id="cd00056">
    <property type="entry name" value="ENDO3c"/>
    <property type="match status" value="1"/>
</dbReference>
<evidence type="ECO:0000313" key="10">
    <source>
        <dbReference type="EMBL" id="EAA31463.3"/>
    </source>
</evidence>
<dbReference type="Pfam" id="PF00633">
    <property type="entry name" value="HHH"/>
    <property type="match status" value="1"/>
</dbReference>
<protein>
    <recommendedName>
        <fullName evidence="7">Endonuclease III homolog</fullName>
        <ecNumber evidence="7">3.2.2.-</ecNumber>
        <ecNumber evidence="7">4.2.99.18</ecNumber>
    </recommendedName>
    <alternativeName>
        <fullName evidence="7">Bifunctional DNA N-glycosylase/DNA-(apurinic or apyrimidinic site) lyase</fullName>
        <shortName evidence="7">DNA glycosylase/AP lyase</shortName>
    </alternativeName>
</protein>
<feature type="compositionally biased region" description="Basic and acidic residues" evidence="8">
    <location>
        <begin position="782"/>
        <end position="803"/>
    </location>
</feature>
<dbReference type="InterPro" id="IPR011257">
    <property type="entry name" value="DNA_glycosylase"/>
</dbReference>
<dbReference type="Proteomes" id="UP000001805">
    <property type="component" value="Chromosome 2, Linkage Group V"/>
</dbReference>
<dbReference type="FunFam" id="1.10.1670.10:FF:000003">
    <property type="entry name" value="Endonuclease III homolog"/>
    <property type="match status" value="1"/>
</dbReference>
<organism evidence="10 11">
    <name type="scientific">Neurospora crassa (strain ATCC 24698 / 74-OR23-1A / CBS 708.71 / DSM 1257 / FGSC 987)</name>
    <dbReference type="NCBI Taxonomy" id="367110"/>
    <lineage>
        <taxon>Eukaryota</taxon>
        <taxon>Fungi</taxon>
        <taxon>Dikarya</taxon>
        <taxon>Ascomycota</taxon>
        <taxon>Pezizomycotina</taxon>
        <taxon>Sordariomycetes</taxon>
        <taxon>Sordariomycetidae</taxon>
        <taxon>Sordariales</taxon>
        <taxon>Sordariaceae</taxon>
        <taxon>Neurospora</taxon>
    </lineage>
</organism>
<comment type="caution">
    <text evidence="7">Lacks conserved residue(s) required for the propagation of feature annotation.</text>
</comment>
<comment type="similarity">
    <text evidence="1 7">Belongs to the Nth/MutY family.</text>
</comment>
<comment type="function">
    <text evidence="7">Bifunctional DNA N-glycosylase with associated apurinic/apyrimidinic (AP) lyase function that catalyzes the first step in base excision repair (BER), the primary repair pathway for the repair of oxidative DNA damage. The DNA N-glycosylase activity releases the damaged DNA base from DNA by cleaving the N-glycosidic bond, leaving an AP site. The AP lyase activity cleaves the phosphodiester bond 3' to the AP site by a beta-elimination. Primarily recognizes and repairs oxidative base damage of pyrimidines.</text>
</comment>
<feature type="region of interest" description="Disordered" evidence="8">
    <location>
        <begin position="537"/>
        <end position="821"/>
    </location>
</feature>
<keyword evidence="6 7" id="KW-0326">Glycosidase</keyword>
<dbReference type="GO" id="GO:0006289">
    <property type="term" value="P:nucleotide-excision repair"/>
    <property type="evidence" value="ECO:0000318"/>
    <property type="project" value="GO_Central"/>
</dbReference>
<dbReference type="OrthoDB" id="2099276at2759"/>
<evidence type="ECO:0000256" key="4">
    <source>
        <dbReference type="ARBA" id="ARBA00023204"/>
    </source>
</evidence>
<dbReference type="InterPro" id="IPR023170">
    <property type="entry name" value="HhH_base_excis_C"/>
</dbReference>
<dbReference type="STRING" id="367110.Q1K6M7"/>
<feature type="compositionally biased region" description="Basic and acidic residues" evidence="8">
    <location>
        <begin position="617"/>
        <end position="631"/>
    </location>
</feature>
<reference evidence="10 11" key="1">
    <citation type="journal article" date="2003" name="Nature">
        <title>The genome sequence of the filamentous fungus Neurospora crassa.</title>
        <authorList>
            <person name="Galagan J.E."/>
            <person name="Calvo S.E."/>
            <person name="Borkovich K.A."/>
            <person name="Selker E.U."/>
            <person name="Read N.D."/>
            <person name="Jaffe D."/>
            <person name="FitzHugh W."/>
            <person name="Ma L.J."/>
            <person name="Smirnov S."/>
            <person name="Purcell S."/>
            <person name="Rehman B."/>
            <person name="Elkins T."/>
            <person name="Engels R."/>
            <person name="Wang S."/>
            <person name="Nielsen C.B."/>
            <person name="Butler J."/>
            <person name="Endrizzi M."/>
            <person name="Qui D."/>
            <person name="Ianakiev P."/>
            <person name="Bell-Pedersen D."/>
            <person name="Nelson M.A."/>
            <person name="Werner-Washburne M."/>
            <person name="Selitrennikoff C.P."/>
            <person name="Kinsey J.A."/>
            <person name="Braun E.L."/>
            <person name="Zelter A."/>
            <person name="Schulte U."/>
            <person name="Kothe G.O."/>
            <person name="Jedd G."/>
            <person name="Mewes W."/>
            <person name="Staben C."/>
            <person name="Marcotte E."/>
            <person name="Greenberg D."/>
            <person name="Roy A."/>
            <person name="Foley K."/>
            <person name="Naylor J."/>
            <person name="Stange-Thomann N."/>
            <person name="Barrett R."/>
            <person name="Gnerre S."/>
            <person name="Kamal M."/>
            <person name="Kamvysselis M."/>
            <person name="Mauceli E."/>
            <person name="Bielke C."/>
            <person name="Rudd S."/>
            <person name="Frishman D."/>
            <person name="Krystofova S."/>
            <person name="Rasmussen C."/>
            <person name="Metzenberg R.L."/>
            <person name="Perkins D.D."/>
            <person name="Kroken S."/>
            <person name="Cogoni C."/>
            <person name="Macino G."/>
            <person name="Catcheside D."/>
            <person name="Li W."/>
            <person name="Pratt R.J."/>
            <person name="Osmani S.A."/>
            <person name="DeSouza C.P."/>
            <person name="Glass L."/>
            <person name="Orbach M.J."/>
            <person name="Berglund J.A."/>
            <person name="Voelker R."/>
            <person name="Yarden O."/>
            <person name="Plamann M."/>
            <person name="Seiler S."/>
            <person name="Dunlap J."/>
            <person name="Radford A."/>
            <person name="Aramayo R."/>
            <person name="Natvig D.O."/>
            <person name="Alex L.A."/>
            <person name="Mannhaupt G."/>
            <person name="Ebbole D.J."/>
            <person name="Freitag M."/>
            <person name="Paulsen I."/>
            <person name="Sachs M.S."/>
            <person name="Lander E.S."/>
            <person name="Nusbaum C."/>
            <person name="Birren B."/>
        </authorList>
    </citation>
    <scope>NUCLEOTIDE SEQUENCE [LARGE SCALE GENOMIC DNA]</scope>
    <source>
        <strain evidence="11">ATCC 24698 / 74-OR23-1A / CBS 708.71 / DSM 1257 / FGSC 987</strain>
    </source>
</reference>
<dbReference type="GO" id="GO:0140078">
    <property type="term" value="F:class I DNA-(apurinic or apyrimidinic site) endonuclease activity"/>
    <property type="evidence" value="ECO:0007669"/>
    <property type="project" value="UniProtKB-EC"/>
</dbReference>
<keyword evidence="3 7" id="KW-0378">Hydrolase</keyword>
<dbReference type="HAMAP" id="MF_03183">
    <property type="entry name" value="Endonuclease_III_Nth"/>
    <property type="match status" value="1"/>
</dbReference>
<feature type="compositionally biased region" description="Basic and acidic residues" evidence="8">
    <location>
        <begin position="580"/>
        <end position="593"/>
    </location>
</feature>
<dbReference type="GO" id="GO:0005634">
    <property type="term" value="C:nucleus"/>
    <property type="evidence" value="ECO:0000318"/>
    <property type="project" value="GO_Central"/>
</dbReference>
<dbReference type="Gene3D" id="1.10.1670.10">
    <property type="entry name" value="Helix-hairpin-Helix base-excision DNA repair enzymes (C-terminal)"/>
    <property type="match status" value="1"/>
</dbReference>
<comment type="catalytic activity">
    <reaction evidence="7">
        <text>2'-deoxyribonucleotide-(2'-deoxyribose 5'-phosphate)-2'-deoxyribonucleotide-DNA = a 3'-end 2'-deoxyribonucleotide-(2,3-dehydro-2,3-deoxyribose 5'-phosphate)-DNA + a 5'-end 5'-phospho-2'-deoxyribonucleoside-DNA + H(+)</text>
        <dbReference type="Rhea" id="RHEA:66592"/>
        <dbReference type="Rhea" id="RHEA-COMP:13180"/>
        <dbReference type="Rhea" id="RHEA-COMP:16897"/>
        <dbReference type="Rhea" id="RHEA-COMP:17067"/>
        <dbReference type="ChEBI" id="CHEBI:15378"/>
        <dbReference type="ChEBI" id="CHEBI:136412"/>
        <dbReference type="ChEBI" id="CHEBI:157695"/>
        <dbReference type="ChEBI" id="CHEBI:167181"/>
        <dbReference type="EC" id="4.2.99.18"/>
    </reaction>
</comment>
<dbReference type="AlphaFoldDB" id="Q1K6M7"/>
<gene>
    <name evidence="7" type="primary">NTH1</name>
    <name evidence="10" type="ORF">NCU06654</name>
</gene>
<feature type="compositionally biased region" description="Acidic residues" evidence="8">
    <location>
        <begin position="769"/>
        <end position="781"/>
    </location>
</feature>
<feature type="region of interest" description="Disordered" evidence="8">
    <location>
        <begin position="164"/>
        <end position="187"/>
    </location>
</feature>
<evidence type="ECO:0000256" key="5">
    <source>
        <dbReference type="ARBA" id="ARBA00023239"/>
    </source>
</evidence>
<evidence type="ECO:0000256" key="7">
    <source>
        <dbReference type="HAMAP-Rule" id="MF_03183"/>
    </source>
</evidence>
<dbReference type="EC" id="4.2.99.18" evidence="7"/>
<dbReference type="Gene3D" id="1.10.340.30">
    <property type="entry name" value="Hypothetical protein, domain 2"/>
    <property type="match status" value="1"/>
</dbReference>
<dbReference type="HOGENOM" id="CLU_346844_0_0_1"/>
<dbReference type="GeneID" id="3876847"/>
<feature type="compositionally biased region" description="Basic and acidic residues" evidence="8">
    <location>
        <begin position="812"/>
        <end position="821"/>
    </location>
</feature>
<dbReference type="InterPro" id="IPR003265">
    <property type="entry name" value="HhH-GPD_domain"/>
</dbReference>
<dbReference type="GO" id="GO:0006285">
    <property type="term" value="P:base-excision repair, AP site formation"/>
    <property type="evidence" value="ECO:0000318"/>
    <property type="project" value="GO_Central"/>
</dbReference>
<dbReference type="PaxDb" id="5141-EFNCRP00000006607"/>
<dbReference type="KEGG" id="ncr:NCU06654"/>
<dbReference type="GO" id="GO:0005739">
    <property type="term" value="C:mitochondrion"/>
    <property type="evidence" value="ECO:0007669"/>
    <property type="project" value="UniProtKB-SubCell"/>
</dbReference>
<feature type="compositionally biased region" description="Basic residues" evidence="8">
    <location>
        <begin position="174"/>
        <end position="184"/>
    </location>
</feature>
<keyword evidence="4 7" id="KW-0234">DNA repair</keyword>
<feature type="compositionally biased region" description="Basic and acidic residues" evidence="8">
    <location>
        <begin position="555"/>
        <end position="566"/>
    </location>
</feature>
<dbReference type="InterPro" id="IPR000445">
    <property type="entry name" value="HhH_motif"/>
</dbReference>
<evidence type="ECO:0000313" key="11">
    <source>
        <dbReference type="Proteomes" id="UP000001805"/>
    </source>
</evidence>
<feature type="compositionally biased region" description="Basic and acidic residues" evidence="8">
    <location>
        <begin position="716"/>
        <end position="731"/>
    </location>
</feature>
<dbReference type="GO" id="GO:0003906">
    <property type="term" value="F:DNA-(apurinic or apyrimidinic site) endonuclease activity"/>
    <property type="evidence" value="ECO:0000318"/>
    <property type="project" value="GO_Central"/>
</dbReference>
<keyword evidence="7" id="KW-0539">Nucleus</keyword>
<dbReference type="FunFam" id="1.10.340.30:FF:000014">
    <property type="entry name" value="Endonuclease III homolog"/>
    <property type="match status" value="1"/>
</dbReference>
<dbReference type="RefSeq" id="XP_960699.3">
    <property type="nucleotide sequence ID" value="XM_955606.3"/>
</dbReference>
<keyword evidence="11" id="KW-1185">Reference proteome</keyword>
<dbReference type="InterPro" id="IPR030841">
    <property type="entry name" value="NTH1"/>
</dbReference>
<evidence type="ECO:0000256" key="3">
    <source>
        <dbReference type="ARBA" id="ARBA00022801"/>
    </source>
</evidence>
<evidence type="ECO:0000256" key="6">
    <source>
        <dbReference type="ARBA" id="ARBA00023295"/>
    </source>
</evidence>
<evidence type="ECO:0000256" key="2">
    <source>
        <dbReference type="ARBA" id="ARBA00022763"/>
    </source>
</evidence>
<dbReference type="SUPFAM" id="SSF48150">
    <property type="entry name" value="DNA-glycosylase"/>
    <property type="match status" value="1"/>
</dbReference>
<feature type="compositionally biased region" description="Basic and acidic residues" evidence="8">
    <location>
        <begin position="683"/>
        <end position="698"/>
    </location>
</feature>
<name>Q1K6M7_NEUCR</name>
<dbReference type="PANTHER" id="PTHR43286:SF1">
    <property type="entry name" value="ENDONUCLEASE III-LIKE PROTEIN 1"/>
    <property type="match status" value="1"/>
</dbReference>
<dbReference type="PANTHER" id="PTHR43286">
    <property type="entry name" value="ENDONUCLEASE III-LIKE PROTEIN 1"/>
    <property type="match status" value="1"/>
</dbReference>
<dbReference type="SMART" id="SM00478">
    <property type="entry name" value="ENDO3c"/>
    <property type="match status" value="1"/>
</dbReference>
<dbReference type="GO" id="GO:0003677">
    <property type="term" value="F:DNA binding"/>
    <property type="evidence" value="ECO:0007669"/>
    <property type="project" value="UniProtKB-UniRule"/>
</dbReference>